<comment type="cofactor">
    <cofactor evidence="1">
        <name>heme</name>
        <dbReference type="ChEBI" id="CHEBI:30413"/>
    </cofactor>
</comment>
<accession>A0ABR1TFS8</accession>
<evidence type="ECO:0000256" key="4">
    <source>
        <dbReference type="ARBA" id="ARBA00022617"/>
    </source>
</evidence>
<name>A0ABR1TFS8_9PEZI</name>
<evidence type="ECO:0000256" key="2">
    <source>
        <dbReference type="ARBA" id="ARBA00004370"/>
    </source>
</evidence>
<feature type="transmembrane region" description="Helical" evidence="12">
    <location>
        <begin position="12"/>
        <end position="31"/>
    </location>
</feature>
<evidence type="ECO:0000256" key="12">
    <source>
        <dbReference type="SAM" id="Phobius"/>
    </source>
</evidence>
<dbReference type="Gene3D" id="1.10.630.10">
    <property type="entry name" value="Cytochrome P450"/>
    <property type="match status" value="1"/>
</dbReference>
<organism evidence="13 14">
    <name type="scientific">Apiospora rasikravindrae</name>
    <dbReference type="NCBI Taxonomy" id="990691"/>
    <lineage>
        <taxon>Eukaryota</taxon>
        <taxon>Fungi</taxon>
        <taxon>Dikarya</taxon>
        <taxon>Ascomycota</taxon>
        <taxon>Pezizomycotina</taxon>
        <taxon>Sordariomycetes</taxon>
        <taxon>Xylariomycetidae</taxon>
        <taxon>Amphisphaeriales</taxon>
        <taxon>Apiosporaceae</taxon>
        <taxon>Apiospora</taxon>
    </lineage>
</organism>
<keyword evidence="14" id="KW-1185">Reference proteome</keyword>
<keyword evidence="8" id="KW-0560">Oxidoreductase</keyword>
<evidence type="ECO:0000256" key="5">
    <source>
        <dbReference type="ARBA" id="ARBA00022692"/>
    </source>
</evidence>
<keyword evidence="4" id="KW-0349">Heme</keyword>
<evidence type="ECO:0000313" key="13">
    <source>
        <dbReference type="EMBL" id="KAK8044780.1"/>
    </source>
</evidence>
<dbReference type="InterPro" id="IPR036396">
    <property type="entry name" value="Cyt_P450_sf"/>
</dbReference>
<evidence type="ECO:0000256" key="11">
    <source>
        <dbReference type="ARBA" id="ARBA00023136"/>
    </source>
</evidence>
<comment type="caution">
    <text evidence="13">The sequence shown here is derived from an EMBL/GenBank/DDBJ whole genome shotgun (WGS) entry which is preliminary data.</text>
</comment>
<keyword evidence="7 12" id="KW-1133">Transmembrane helix</keyword>
<reference evidence="13 14" key="1">
    <citation type="submission" date="2023-01" db="EMBL/GenBank/DDBJ databases">
        <title>Analysis of 21 Apiospora genomes using comparative genomics revels a genus with tremendous synthesis potential of carbohydrate active enzymes and secondary metabolites.</title>
        <authorList>
            <person name="Sorensen T."/>
        </authorList>
    </citation>
    <scope>NUCLEOTIDE SEQUENCE [LARGE SCALE GENOMIC DNA]</scope>
    <source>
        <strain evidence="13 14">CBS 33761</strain>
    </source>
</reference>
<gene>
    <name evidence="13" type="ORF">PG993_004804</name>
</gene>
<evidence type="ECO:0000256" key="6">
    <source>
        <dbReference type="ARBA" id="ARBA00022723"/>
    </source>
</evidence>
<protein>
    <submittedName>
        <fullName evidence="13">Gibberellin cluster-kaurenoxidase (Diterpencyclase)</fullName>
    </submittedName>
</protein>
<keyword evidence="9" id="KW-0408">Iron</keyword>
<comment type="subcellular location">
    <subcellularLocation>
        <location evidence="2">Membrane</location>
    </subcellularLocation>
</comment>
<evidence type="ECO:0000256" key="3">
    <source>
        <dbReference type="ARBA" id="ARBA00010617"/>
    </source>
</evidence>
<proteinExistence type="inferred from homology"/>
<dbReference type="Proteomes" id="UP001444661">
    <property type="component" value="Unassembled WGS sequence"/>
</dbReference>
<evidence type="ECO:0000256" key="7">
    <source>
        <dbReference type="ARBA" id="ARBA00022989"/>
    </source>
</evidence>
<keyword evidence="11 12" id="KW-0472">Membrane</keyword>
<keyword evidence="10" id="KW-0503">Monooxygenase</keyword>
<evidence type="ECO:0000256" key="10">
    <source>
        <dbReference type="ARBA" id="ARBA00023033"/>
    </source>
</evidence>
<evidence type="ECO:0000313" key="14">
    <source>
        <dbReference type="Proteomes" id="UP001444661"/>
    </source>
</evidence>
<evidence type="ECO:0000256" key="8">
    <source>
        <dbReference type="ARBA" id="ARBA00023002"/>
    </source>
</evidence>
<comment type="similarity">
    <text evidence="3">Belongs to the cytochrome P450 family.</text>
</comment>
<dbReference type="PANTHER" id="PTHR46206:SF5">
    <property type="entry name" value="P450, PUTATIVE (EUROFUNG)-RELATED"/>
    <property type="match status" value="1"/>
</dbReference>
<evidence type="ECO:0000256" key="1">
    <source>
        <dbReference type="ARBA" id="ARBA00001971"/>
    </source>
</evidence>
<evidence type="ECO:0000256" key="9">
    <source>
        <dbReference type="ARBA" id="ARBA00023004"/>
    </source>
</evidence>
<keyword evidence="6" id="KW-0479">Metal-binding</keyword>
<dbReference type="EMBL" id="JAQQWK010000003">
    <property type="protein sequence ID" value="KAK8044780.1"/>
    <property type="molecule type" value="Genomic_DNA"/>
</dbReference>
<dbReference type="SUPFAM" id="SSF48264">
    <property type="entry name" value="Cytochrome P450"/>
    <property type="match status" value="1"/>
</dbReference>
<keyword evidence="5 12" id="KW-0812">Transmembrane</keyword>
<sequence>MVFLDVDAHTLGHRGSMLLLGIPIVVCIWLVTRPANVIYDSFLRISDGRVRALIWPSHIHDLVRQGYQNVRVTKTTGKPFTVRWWARDFLILPPGYLHALNGADWHHLSFYRTISDVGARLWSESSQLVPVSADKSRQAFFLHTSVGDLYDSKATVEVVTKGLNPRLPRLTSIVQTECDYALDAELDGNPGDTPRAQFFFSAIVHRITSRVLIGDELCRDERFIRNSREFITSIFVTGLLLTKLPLGPLRGWLAYPLAFWHRRKLARCTDMLQPVIRQRIERREQQRHSNEPSESMAEKLDATEWSLALLPPLTCSRTVLYKPYVFPDGLTLPVGTRFGFPTMAMQNDVDAGLGVLHLTDSDVGQRNATTMSTENVT</sequence>
<dbReference type="PANTHER" id="PTHR46206">
    <property type="entry name" value="CYTOCHROME P450"/>
    <property type="match status" value="1"/>
</dbReference>